<sequence>MSYYQLPPIRAFPHSISYREKTGEDDYQKPTYGDEIIINHVWFNLASSFSRGGNNSTEKAPNSSITMFNRYCDNIPKFENNTPVVFEGKEYNIVLVKDLILNGESIGYRLEVV</sequence>
<evidence type="ECO:0000313" key="1">
    <source>
        <dbReference type="EMBL" id="MDG6193541.1"/>
    </source>
</evidence>
<dbReference type="RefSeq" id="WP_279364489.1">
    <property type="nucleotide sequence ID" value="NZ_JAMWGC010000004.1"/>
</dbReference>
<dbReference type="InterPro" id="IPR019612">
    <property type="entry name" value="Minor_capsid_put"/>
</dbReference>
<dbReference type="Proteomes" id="UP001153203">
    <property type="component" value="Unassembled WGS sequence"/>
</dbReference>
<dbReference type="EMBL" id="JAMWGI010000003">
    <property type="protein sequence ID" value="MDG6193541.1"/>
    <property type="molecule type" value="Genomic_DNA"/>
</dbReference>
<gene>
    <name evidence="1" type="ORF">NF708_05935</name>
</gene>
<dbReference type="Pfam" id="PF10665">
    <property type="entry name" value="Minor_capsid_1"/>
    <property type="match status" value="1"/>
</dbReference>
<proteinExistence type="predicted"/>
<accession>A0A9X4P5M5</accession>
<organism evidence="1 2">
    <name type="scientific">Lactococcus formosensis</name>
    <dbReference type="NCBI Taxonomy" id="1281486"/>
    <lineage>
        <taxon>Bacteria</taxon>
        <taxon>Bacillati</taxon>
        <taxon>Bacillota</taxon>
        <taxon>Bacilli</taxon>
        <taxon>Lactobacillales</taxon>
        <taxon>Streptococcaceae</taxon>
        <taxon>Lactococcus</taxon>
    </lineage>
</organism>
<evidence type="ECO:0000313" key="2">
    <source>
        <dbReference type="Proteomes" id="UP001153203"/>
    </source>
</evidence>
<protein>
    <submittedName>
        <fullName evidence="1">Minor capsid protein</fullName>
    </submittedName>
</protein>
<comment type="caution">
    <text evidence="1">The sequence shown here is derived from an EMBL/GenBank/DDBJ whole genome shotgun (WGS) entry which is preliminary data.</text>
</comment>
<reference evidence="1" key="1">
    <citation type="submission" date="2022-06" db="EMBL/GenBank/DDBJ databases">
        <title>Lactococcus from bovine mastitis in China.</title>
        <authorList>
            <person name="Lin Y."/>
            <person name="Han B."/>
        </authorList>
    </citation>
    <scope>NUCLEOTIDE SEQUENCE</scope>
    <source>
        <strain evidence="1">Hebei-B-39</strain>
    </source>
</reference>
<name>A0A9X4P5M5_9LACT</name>
<dbReference type="AlphaFoldDB" id="A0A9X4P5M5"/>